<feature type="transmembrane region" description="Helical" evidence="8">
    <location>
        <begin position="356"/>
        <end position="382"/>
    </location>
</feature>
<proteinExistence type="predicted"/>
<dbReference type="InterPro" id="IPR004638">
    <property type="entry name" value="EmrB-like"/>
</dbReference>
<evidence type="ECO:0000256" key="8">
    <source>
        <dbReference type="SAM" id="Phobius"/>
    </source>
</evidence>
<reference evidence="10" key="1">
    <citation type="submission" date="2020-05" db="EMBL/GenBank/DDBJ databases">
        <authorList>
            <person name="Chiriac C."/>
            <person name="Salcher M."/>
            <person name="Ghai R."/>
            <person name="Kavagutti S V."/>
        </authorList>
    </citation>
    <scope>NUCLEOTIDE SEQUENCE</scope>
</reference>
<organism evidence="10">
    <name type="scientific">freshwater metagenome</name>
    <dbReference type="NCBI Taxonomy" id="449393"/>
    <lineage>
        <taxon>unclassified sequences</taxon>
        <taxon>metagenomes</taxon>
        <taxon>ecological metagenomes</taxon>
    </lineage>
</organism>
<dbReference type="InterPro" id="IPR020846">
    <property type="entry name" value="MFS_dom"/>
</dbReference>
<sequence>MATADDDPRRWWALAALGLAVLTLGFDITIMNVALPTIATELEVGTDGLQWMVNAYVLVIAGLMLTCGTLGDRYGRKRLLLIGLGLFGISSAIAAGVDSAALVIAARGVMGMGAAIMLPVAFAVLAALFGPAERGKAVSLLVMGLGVGIPLGPIIGGYLLEHFWWGSIFLINVPIAIIGAIAIAVLLPESRDPTPRRPDLLGAVLSTAGLTSLVYGVIEAPSRGWSDSVTIGAISAGVLVLAGFVAWELRVRDPMVDLHLFTRPQFLWASIAGVLVTFGMLGLLFVVPQYLQFVAGHDALGTGLRLLPLIGGLVVGAPAGERLAARAGYRVPVSAGLAILATGGAIGALTDLQSSYGFVATWLATAGLGIGMALAPAMDAVLDALSTEQAGSGTAITMTLRQTGGALGVALLGSLLAEGYASRVNTAGLPAEAAAAARESIAGALAAATRLSEPALASSATSAYLHGMSLVLITTAITAGLSAVLIALRLPGKPTAGSRATGSSTAGSPERHFPQASTVPEDRSTD</sequence>
<feature type="transmembrane region" description="Helical" evidence="8">
    <location>
        <begin position="109"/>
        <end position="130"/>
    </location>
</feature>
<keyword evidence="6 8" id="KW-0472">Membrane</keyword>
<keyword evidence="2" id="KW-0813">Transport</keyword>
<gene>
    <name evidence="10" type="ORF">UFOPK2761_03612</name>
</gene>
<feature type="transmembrane region" description="Helical" evidence="8">
    <location>
        <begin position="331"/>
        <end position="350"/>
    </location>
</feature>
<feature type="transmembrane region" description="Helical" evidence="8">
    <location>
        <begin position="164"/>
        <end position="188"/>
    </location>
</feature>
<dbReference type="Pfam" id="PF07690">
    <property type="entry name" value="MFS_1"/>
    <property type="match status" value="1"/>
</dbReference>
<evidence type="ECO:0000256" key="1">
    <source>
        <dbReference type="ARBA" id="ARBA00004651"/>
    </source>
</evidence>
<protein>
    <submittedName>
        <fullName evidence="10">Unannotated protein</fullName>
    </submittedName>
</protein>
<dbReference type="InterPro" id="IPR036259">
    <property type="entry name" value="MFS_trans_sf"/>
</dbReference>
<dbReference type="InterPro" id="IPR011701">
    <property type="entry name" value="MFS"/>
</dbReference>
<comment type="subcellular location">
    <subcellularLocation>
        <location evidence="1">Cell membrane</location>
        <topology evidence="1">Multi-pass membrane protein</topology>
    </subcellularLocation>
</comment>
<dbReference type="Gene3D" id="1.20.1250.20">
    <property type="entry name" value="MFS general substrate transporter like domains"/>
    <property type="match status" value="1"/>
</dbReference>
<evidence type="ECO:0000256" key="2">
    <source>
        <dbReference type="ARBA" id="ARBA00022448"/>
    </source>
</evidence>
<dbReference type="SUPFAM" id="SSF103473">
    <property type="entry name" value="MFS general substrate transporter"/>
    <property type="match status" value="1"/>
</dbReference>
<feature type="transmembrane region" description="Helical" evidence="8">
    <location>
        <begin position="12"/>
        <end position="39"/>
    </location>
</feature>
<dbReference type="AlphaFoldDB" id="A0A6J6VV87"/>
<feature type="compositionally biased region" description="Low complexity" evidence="7">
    <location>
        <begin position="495"/>
        <end position="508"/>
    </location>
</feature>
<dbReference type="GO" id="GO:0022857">
    <property type="term" value="F:transmembrane transporter activity"/>
    <property type="evidence" value="ECO:0007669"/>
    <property type="project" value="InterPro"/>
</dbReference>
<name>A0A6J6VV87_9ZZZZ</name>
<evidence type="ECO:0000256" key="3">
    <source>
        <dbReference type="ARBA" id="ARBA00022475"/>
    </source>
</evidence>
<dbReference type="EMBL" id="CAEZYQ010000060">
    <property type="protein sequence ID" value="CAB4774823.1"/>
    <property type="molecule type" value="Genomic_DNA"/>
</dbReference>
<feature type="transmembrane region" description="Helical" evidence="8">
    <location>
        <begin position="200"/>
        <end position="218"/>
    </location>
</feature>
<feature type="transmembrane region" description="Helical" evidence="8">
    <location>
        <begin position="463"/>
        <end position="488"/>
    </location>
</feature>
<feature type="transmembrane region" description="Helical" evidence="8">
    <location>
        <begin position="137"/>
        <end position="158"/>
    </location>
</feature>
<evidence type="ECO:0000259" key="9">
    <source>
        <dbReference type="PROSITE" id="PS50850"/>
    </source>
</evidence>
<evidence type="ECO:0000256" key="6">
    <source>
        <dbReference type="ARBA" id="ARBA00023136"/>
    </source>
</evidence>
<evidence type="ECO:0000256" key="5">
    <source>
        <dbReference type="ARBA" id="ARBA00022989"/>
    </source>
</evidence>
<dbReference type="CDD" id="cd17321">
    <property type="entry name" value="MFS_MMR_MDR_like"/>
    <property type="match status" value="1"/>
</dbReference>
<dbReference type="PANTHER" id="PTHR42718:SF42">
    <property type="entry name" value="EXPORT PROTEIN"/>
    <property type="match status" value="1"/>
</dbReference>
<feature type="domain" description="Major facilitator superfamily (MFS) profile" evidence="9">
    <location>
        <begin position="13"/>
        <end position="494"/>
    </location>
</feature>
<evidence type="ECO:0000256" key="4">
    <source>
        <dbReference type="ARBA" id="ARBA00022692"/>
    </source>
</evidence>
<dbReference type="PANTHER" id="PTHR42718">
    <property type="entry name" value="MAJOR FACILITATOR SUPERFAMILY MULTIDRUG TRANSPORTER MFSC"/>
    <property type="match status" value="1"/>
</dbReference>
<keyword evidence="5 8" id="KW-1133">Transmembrane helix</keyword>
<feature type="transmembrane region" description="Helical" evidence="8">
    <location>
        <begin position="230"/>
        <end position="247"/>
    </location>
</feature>
<feature type="transmembrane region" description="Helical" evidence="8">
    <location>
        <begin position="51"/>
        <end position="71"/>
    </location>
</feature>
<keyword evidence="4 8" id="KW-0812">Transmembrane</keyword>
<feature type="transmembrane region" description="Helical" evidence="8">
    <location>
        <begin position="267"/>
        <end position="287"/>
    </location>
</feature>
<dbReference type="Gene3D" id="1.20.1720.10">
    <property type="entry name" value="Multidrug resistance protein D"/>
    <property type="match status" value="1"/>
</dbReference>
<dbReference type="NCBIfam" id="TIGR00711">
    <property type="entry name" value="efflux_EmrB"/>
    <property type="match status" value="1"/>
</dbReference>
<evidence type="ECO:0000256" key="7">
    <source>
        <dbReference type="SAM" id="MobiDB-lite"/>
    </source>
</evidence>
<keyword evidence="3" id="KW-1003">Cell membrane</keyword>
<feature type="region of interest" description="Disordered" evidence="7">
    <location>
        <begin position="494"/>
        <end position="526"/>
    </location>
</feature>
<dbReference type="PROSITE" id="PS50850">
    <property type="entry name" value="MFS"/>
    <property type="match status" value="1"/>
</dbReference>
<evidence type="ECO:0000313" key="10">
    <source>
        <dbReference type="EMBL" id="CAB4774823.1"/>
    </source>
</evidence>
<feature type="transmembrane region" description="Helical" evidence="8">
    <location>
        <begin position="78"/>
        <end position="97"/>
    </location>
</feature>
<accession>A0A6J6VV87</accession>
<dbReference type="GO" id="GO:0005886">
    <property type="term" value="C:plasma membrane"/>
    <property type="evidence" value="ECO:0007669"/>
    <property type="project" value="UniProtKB-SubCell"/>
</dbReference>